<dbReference type="PANTHER" id="PTHR42648">
    <property type="entry name" value="TRANSPOSASE, PUTATIVE-RELATED"/>
    <property type="match status" value="1"/>
</dbReference>
<accession>A0AAP0EYV8</accession>
<proteinExistence type="predicted"/>
<dbReference type="AlphaFoldDB" id="A0AAP0EYV8"/>
<reference evidence="1 2" key="1">
    <citation type="submission" date="2024-01" db="EMBL/GenBank/DDBJ databases">
        <title>Genome assemblies of Stephania.</title>
        <authorList>
            <person name="Yang L."/>
        </authorList>
    </citation>
    <scope>NUCLEOTIDE SEQUENCE [LARGE SCALE GENOMIC DNA]</scope>
    <source>
        <strain evidence="1">JXDWG</strain>
        <tissue evidence="1">Leaf</tissue>
    </source>
</reference>
<dbReference type="Proteomes" id="UP001419268">
    <property type="component" value="Unassembled WGS sequence"/>
</dbReference>
<evidence type="ECO:0000313" key="2">
    <source>
        <dbReference type="Proteomes" id="UP001419268"/>
    </source>
</evidence>
<gene>
    <name evidence="1" type="ORF">Scep_024205</name>
</gene>
<dbReference type="PANTHER" id="PTHR42648:SF28">
    <property type="entry name" value="TRANSPOSON-ENCODED PROTEIN WITH RIBONUCLEASE H-LIKE AND RETROVIRUS ZINC FINGER-LIKE DOMAINS"/>
    <property type="match status" value="1"/>
</dbReference>
<evidence type="ECO:0000313" key="1">
    <source>
        <dbReference type="EMBL" id="KAK9100775.1"/>
    </source>
</evidence>
<name>A0AAP0EYV8_9MAGN</name>
<comment type="caution">
    <text evidence="1">The sequence shown here is derived from an EMBL/GenBank/DDBJ whole genome shotgun (WGS) entry which is preliminary data.</text>
</comment>
<organism evidence="1 2">
    <name type="scientific">Stephania cephalantha</name>
    <dbReference type="NCBI Taxonomy" id="152367"/>
    <lineage>
        <taxon>Eukaryota</taxon>
        <taxon>Viridiplantae</taxon>
        <taxon>Streptophyta</taxon>
        <taxon>Embryophyta</taxon>
        <taxon>Tracheophyta</taxon>
        <taxon>Spermatophyta</taxon>
        <taxon>Magnoliopsida</taxon>
        <taxon>Ranunculales</taxon>
        <taxon>Menispermaceae</taxon>
        <taxon>Menispermoideae</taxon>
        <taxon>Cissampelideae</taxon>
        <taxon>Stephania</taxon>
    </lineage>
</organism>
<dbReference type="EMBL" id="JBBNAG010000010">
    <property type="protein sequence ID" value="KAK9100775.1"/>
    <property type="molecule type" value="Genomic_DNA"/>
</dbReference>
<keyword evidence="2" id="KW-1185">Reference proteome</keyword>
<protein>
    <submittedName>
        <fullName evidence="1">Uncharacterized protein</fullName>
    </submittedName>
</protein>
<dbReference type="InterPro" id="IPR039537">
    <property type="entry name" value="Retrotran_Ty1/copia-like"/>
</dbReference>
<sequence>MKIILMERTRCMLSNAGLPKEFWAKAVSATYHFVNWSPSTTIECKTLEEVWTKSLADYQILRVFGYPTYAYMNEG</sequence>